<dbReference type="GeneID" id="19487179"/>
<evidence type="ECO:0000313" key="1">
    <source>
        <dbReference type="EMBL" id="CDN96867.1"/>
    </source>
</evidence>
<protein>
    <submittedName>
        <fullName evidence="1">N4 gp42-like protein</fullName>
    </submittedName>
</protein>
<proteinExistence type="predicted"/>
<dbReference type="Gene3D" id="3.90.320.10">
    <property type="match status" value="1"/>
</dbReference>
<dbReference type="KEGG" id="vg:19487179"/>
<dbReference type="Proteomes" id="UP000019788">
    <property type="component" value="Segment"/>
</dbReference>
<dbReference type="EMBL" id="HG962375">
    <property type="protein sequence ID" value="CDN96867.1"/>
    <property type="molecule type" value="Genomic_DNA"/>
</dbReference>
<sequence length="346" mass="38973">MKTTQERTTDMGQIYTNQTGIPMAMALWLASDYYDYSEAGLSATTLLKPIRQVVLARRIKPSDSMADIEGMIANRMGAAIHDSIEKAWTVNKDRALDALGIPASVAKRVLVNPTEAELKAFNEANEQPAITVYMEQRSKKEYAGVMVSGKYDFVADGQVEDFKSTTTFSYIKDSKDSDYILQGSIYRALNPGLITKDTMRIHFIFTDWQKFMAKQNKDYPQSRVASKVFNLMPIAETEEWITNRVKWLMSLKDTPEADLPLCSDEELWRSQPVYKYYRDPAKADQKGARSTKNFDSLSEAMAHRAKDGNVGVVKTIPGQVKACLYCPAYLLCTQKDMLIAKGDLIV</sequence>
<keyword evidence="2" id="KW-1185">Reference proteome</keyword>
<organism evidence="1 2">
    <name type="scientific">Pseudomonas phage vB_PaeP_C2-10_Ab09</name>
    <dbReference type="NCBI Taxonomy" id="1476391"/>
    <lineage>
        <taxon>Viruses</taxon>
        <taxon>Duplodnaviria</taxon>
        <taxon>Heunggongvirae</taxon>
        <taxon>Uroviricota</taxon>
        <taxon>Caudoviricetes</taxon>
        <taxon>Schitoviridae</taxon>
        <taxon>Migulavirinae</taxon>
        <taxon>Litunavirus</taxon>
        <taxon>Litunavirus Ab09</taxon>
    </lineage>
</organism>
<evidence type="ECO:0000313" key="2">
    <source>
        <dbReference type="Proteomes" id="UP000019788"/>
    </source>
</evidence>
<dbReference type="RefSeq" id="YP_009031831.1">
    <property type="nucleotide sequence ID" value="NC_024140.1"/>
</dbReference>
<gene>
    <name evidence="1" type="primary">ORF54</name>
</gene>
<reference evidence="2" key="1">
    <citation type="journal article" date="2015" name="PLoS ONE">
        <title>Investigation of a Large Collection of Pseudomonas aeruginosa Bacteriophages Collected from a Single Environmental Source in Abidjan, Cote d'Ivoire.</title>
        <authorList>
            <person name="Essoh C."/>
            <person name="Latino L."/>
            <person name="Midoux C."/>
            <person name="Blouin Y."/>
            <person name="Loukou G."/>
            <person name="Nguetta S.P."/>
            <person name="Lathro S."/>
            <person name="Cablanmian A."/>
            <person name="Kouassi A.K."/>
            <person name="Vergnaud G."/>
            <person name="Pourcel C."/>
        </authorList>
    </citation>
    <scope>NUCLEOTIDE SEQUENCE [LARGE SCALE GENOMIC DNA]</scope>
</reference>
<dbReference type="InterPro" id="IPR011604">
    <property type="entry name" value="PDDEXK-like_dom_sf"/>
</dbReference>
<name>X5KIN0_9CAUD</name>
<accession>X5KIN0</accession>